<dbReference type="PROSITE" id="PS51752">
    <property type="entry name" value="JACALIN_LECTIN"/>
    <property type="match status" value="1"/>
</dbReference>
<comment type="caution">
    <text evidence="5">The sequence shown here is derived from an EMBL/GenBank/DDBJ whole genome shotgun (WGS) entry which is preliminary data.</text>
</comment>
<protein>
    <recommendedName>
        <fullName evidence="4">Jacalin-type lectin domain-containing protein</fullName>
    </recommendedName>
</protein>
<keyword evidence="2" id="KW-0430">Lectin</keyword>
<dbReference type="Gene3D" id="2.100.10.30">
    <property type="entry name" value="Jacalin-like lectin domain"/>
    <property type="match status" value="1"/>
</dbReference>
<feature type="compositionally biased region" description="Basic and acidic residues" evidence="3">
    <location>
        <begin position="187"/>
        <end position="202"/>
    </location>
</feature>
<organism evidence="5 6">
    <name type="scientific">Rubus argutus</name>
    <name type="common">Southern blackberry</name>
    <dbReference type="NCBI Taxonomy" id="59490"/>
    <lineage>
        <taxon>Eukaryota</taxon>
        <taxon>Viridiplantae</taxon>
        <taxon>Streptophyta</taxon>
        <taxon>Embryophyta</taxon>
        <taxon>Tracheophyta</taxon>
        <taxon>Spermatophyta</taxon>
        <taxon>Magnoliopsida</taxon>
        <taxon>eudicotyledons</taxon>
        <taxon>Gunneridae</taxon>
        <taxon>Pentapetalae</taxon>
        <taxon>rosids</taxon>
        <taxon>fabids</taxon>
        <taxon>Rosales</taxon>
        <taxon>Rosaceae</taxon>
        <taxon>Rosoideae</taxon>
        <taxon>Rosoideae incertae sedis</taxon>
        <taxon>Rubus</taxon>
    </lineage>
</organism>
<dbReference type="AlphaFoldDB" id="A0AAW1XBP7"/>
<evidence type="ECO:0000259" key="4">
    <source>
        <dbReference type="PROSITE" id="PS51752"/>
    </source>
</evidence>
<gene>
    <name evidence="5" type="ORF">M0R45_020484</name>
</gene>
<dbReference type="EMBL" id="JBEDUW010000004">
    <property type="protein sequence ID" value="KAK9933283.1"/>
    <property type="molecule type" value="Genomic_DNA"/>
</dbReference>
<dbReference type="InterPro" id="IPR036404">
    <property type="entry name" value="Jacalin-like_lectin_dom_sf"/>
</dbReference>
<name>A0AAW1XBP7_RUBAR</name>
<evidence type="ECO:0000256" key="2">
    <source>
        <dbReference type="ARBA" id="ARBA00022734"/>
    </source>
</evidence>
<feature type="compositionally biased region" description="Polar residues" evidence="3">
    <location>
        <begin position="203"/>
        <end position="216"/>
    </location>
</feature>
<feature type="region of interest" description="Disordered" evidence="3">
    <location>
        <begin position="161"/>
        <end position="221"/>
    </location>
</feature>
<feature type="domain" description="Jacalin-type lectin" evidence="4">
    <location>
        <begin position="1"/>
        <end position="148"/>
    </location>
</feature>
<dbReference type="Proteomes" id="UP001457282">
    <property type="component" value="Unassembled WGS sequence"/>
</dbReference>
<dbReference type="Pfam" id="PF01419">
    <property type="entry name" value="Jacalin"/>
    <property type="match status" value="1"/>
</dbReference>
<evidence type="ECO:0000256" key="1">
    <source>
        <dbReference type="ARBA" id="ARBA00006568"/>
    </source>
</evidence>
<sequence>MRGPRAVRFDDSFHSGIQALLIRQDGIGLQSIDIKYQDGNDISTWSEVHGCEENLDSPSIKTTMIKLDYPNEYLTTIYGHDEIPWSDLPWVTLICSISFKSNKRTLGPFGDPIGQFFADDMGGTMIVGFYGRSLPSYGLHRIWAHRKRLDSHQICPPKDLSPAPSCPTKDLSPAPSCPTKDLIPADDSLRTKLKKDRDDNTNEHSTCVVSNNQISKNHGDGNGSLSVGNKIFKYVQFGIFIGSNPQLFNYYL</sequence>
<dbReference type="GO" id="GO:0030246">
    <property type="term" value="F:carbohydrate binding"/>
    <property type="evidence" value="ECO:0007669"/>
    <property type="project" value="UniProtKB-KW"/>
</dbReference>
<comment type="similarity">
    <text evidence="1">Belongs to the jacalin lectin family.</text>
</comment>
<dbReference type="SMART" id="SM00915">
    <property type="entry name" value="Jacalin"/>
    <property type="match status" value="1"/>
</dbReference>
<accession>A0AAW1XBP7</accession>
<proteinExistence type="inferred from homology"/>
<dbReference type="PANTHER" id="PTHR47293:SF68">
    <property type="entry name" value="JACALIN-RELATED LECTIN 3"/>
    <property type="match status" value="1"/>
</dbReference>
<keyword evidence="6" id="KW-1185">Reference proteome</keyword>
<dbReference type="PANTHER" id="PTHR47293">
    <property type="entry name" value="JACALIN-RELATED LECTIN 3"/>
    <property type="match status" value="1"/>
</dbReference>
<dbReference type="SUPFAM" id="SSF51101">
    <property type="entry name" value="Mannose-binding lectins"/>
    <property type="match status" value="1"/>
</dbReference>
<dbReference type="InterPro" id="IPR001229">
    <property type="entry name" value="Jacalin-like_lectin_dom"/>
</dbReference>
<evidence type="ECO:0000313" key="5">
    <source>
        <dbReference type="EMBL" id="KAK9933283.1"/>
    </source>
</evidence>
<evidence type="ECO:0000313" key="6">
    <source>
        <dbReference type="Proteomes" id="UP001457282"/>
    </source>
</evidence>
<reference evidence="5 6" key="1">
    <citation type="journal article" date="2023" name="G3 (Bethesda)">
        <title>A chromosome-length genome assembly and annotation of blackberry (Rubus argutus, cv. 'Hillquist').</title>
        <authorList>
            <person name="Bruna T."/>
            <person name="Aryal R."/>
            <person name="Dudchenko O."/>
            <person name="Sargent D.J."/>
            <person name="Mead D."/>
            <person name="Buti M."/>
            <person name="Cavallini A."/>
            <person name="Hytonen T."/>
            <person name="Andres J."/>
            <person name="Pham M."/>
            <person name="Weisz D."/>
            <person name="Mascagni F."/>
            <person name="Usai G."/>
            <person name="Natali L."/>
            <person name="Bassil N."/>
            <person name="Fernandez G.E."/>
            <person name="Lomsadze A."/>
            <person name="Armour M."/>
            <person name="Olukolu B."/>
            <person name="Poorten T."/>
            <person name="Britton C."/>
            <person name="Davik J."/>
            <person name="Ashrafi H."/>
            <person name="Aiden E.L."/>
            <person name="Borodovsky M."/>
            <person name="Worthington M."/>
        </authorList>
    </citation>
    <scope>NUCLEOTIDE SEQUENCE [LARGE SCALE GENOMIC DNA]</scope>
    <source>
        <strain evidence="5">PI 553951</strain>
    </source>
</reference>
<evidence type="ECO:0000256" key="3">
    <source>
        <dbReference type="SAM" id="MobiDB-lite"/>
    </source>
</evidence>